<evidence type="ECO:0000313" key="1">
    <source>
        <dbReference type="EMBL" id="NMH97736.1"/>
    </source>
</evidence>
<name>A0ABX1S857_9PSEU</name>
<organism evidence="1 2">
    <name type="scientific">Pseudonocardia acidicola</name>
    <dbReference type="NCBI Taxonomy" id="2724939"/>
    <lineage>
        <taxon>Bacteria</taxon>
        <taxon>Bacillati</taxon>
        <taxon>Actinomycetota</taxon>
        <taxon>Actinomycetes</taxon>
        <taxon>Pseudonocardiales</taxon>
        <taxon>Pseudonocardiaceae</taxon>
        <taxon>Pseudonocardia</taxon>
    </lineage>
</organism>
<dbReference type="Gene3D" id="2.60.120.1390">
    <property type="match status" value="3"/>
</dbReference>
<dbReference type="Pfam" id="PF11175">
    <property type="entry name" value="DUF2961"/>
    <property type="match status" value="2"/>
</dbReference>
<dbReference type="InterPro" id="IPR021345">
    <property type="entry name" value="DUF2961"/>
</dbReference>
<reference evidence="1 2" key="1">
    <citation type="submission" date="2020-04" db="EMBL/GenBank/DDBJ databases">
        <authorList>
            <person name="Klaysubun C."/>
            <person name="Duangmal K."/>
            <person name="Lipun K."/>
        </authorList>
    </citation>
    <scope>NUCLEOTIDE SEQUENCE [LARGE SCALE GENOMIC DNA]</scope>
    <source>
        <strain evidence="1 2">K10HN5</strain>
    </source>
</reference>
<comment type="caution">
    <text evidence="1">The sequence shown here is derived from an EMBL/GenBank/DDBJ whole genome shotgun (WGS) entry which is preliminary data.</text>
</comment>
<dbReference type="Proteomes" id="UP000820669">
    <property type="component" value="Unassembled WGS sequence"/>
</dbReference>
<accession>A0ABX1S857</accession>
<gene>
    <name evidence="1" type="ORF">HF526_10500</name>
</gene>
<protein>
    <submittedName>
        <fullName evidence="1">DUF2961 domain-containing protein</fullName>
    </submittedName>
</protein>
<proteinExistence type="predicted"/>
<dbReference type="EMBL" id="JAAXLA010000015">
    <property type="protein sequence ID" value="NMH97736.1"/>
    <property type="molecule type" value="Genomic_DNA"/>
</dbReference>
<dbReference type="RefSeq" id="WP_169381187.1">
    <property type="nucleotide sequence ID" value="NZ_JAAXLA010000015.1"/>
</dbReference>
<evidence type="ECO:0000313" key="2">
    <source>
        <dbReference type="Proteomes" id="UP000820669"/>
    </source>
</evidence>
<keyword evidence="2" id="KW-1185">Reference proteome</keyword>
<sequence>MNGADPAYGLAAMTRLDRLPLLRLHTVAGGQSSFERNTRGPSRGNDDWNNFLYTRRGEKVMLDQRGPGTVYRIWVTGFRPAKDWLRVYFDDERTPRIDIMLTDLFSGTCPPFLSPLVADDAASSGGFTCYLPLPYQRSIRITTNMSRYYNIGYHTFAPGTRVTTWSGAEDSAAARRAWSNAGAGAAVPAGGTVTAGTVQLRPGAAQTIFACGGPRTISSITIALPGATPRAVTDTGRAHRGHSRFTLAIDPVNSGVTLTRRTDHGVADQRARVVVDGADAGEWSDPGRDRAYRWRDSSFDVPSSITAGRSAITVRLEDVLPGNEWTEFGYRAYSTVDDTAVLSDTLDVGDPASEASHGYTISGQTWSGSLVAGYDTADLLNRTRIRMYWDGEATPSVDAPFGAFFGMGSFGAYPTRALVVGMDAADNLYVRLPMPFRRHATIDLVSSRARPTAGVGFAVRHAPGDLGDVGYLRTSLTATTPTMIGQDIPILDVSGCGNFVGVTASYAGAANRWFLEGDERIHVDDSGSPAFYGTGTEDFFNGGWYFDRGPYTQPMSGNTAHLVRGRTACVAAYRFLLQDTVPFRRRIRVSIEHGGHNDTTTDAWTLAYYYHQPRTRLVLTDTLDVGNPAGEAAHAYRISAQTWAGTRTYQYEGNADTVDVVDSGRAHRGESRFDMAIDPGNAGVVLRRRLDQTIANQRADVDVDGELIGPWYVAGGNAFSQWRDADFLIPPSATAGKKTMAVRIRFVASALDWNEFTYWAYSLMP</sequence>